<feature type="active site" description="Proton acceptor" evidence="2">
    <location>
        <position position="125"/>
    </location>
</feature>
<accession>A0ABN6YW61</accession>
<name>A0ABN6YW61_9MICO</name>
<keyword evidence="1 2" id="KW-0378">Hydrolase</keyword>
<dbReference type="EC" id="3.1.4.58" evidence="2"/>
<dbReference type="Pfam" id="PF13563">
    <property type="entry name" value="2_5_RNA_ligase2"/>
    <property type="match status" value="1"/>
</dbReference>
<feature type="short sequence motif" description="HXTX 2" evidence="2">
    <location>
        <begin position="125"/>
        <end position="128"/>
    </location>
</feature>
<feature type="active site" description="Proton donor" evidence="2">
    <location>
        <position position="38"/>
    </location>
</feature>
<dbReference type="PANTHER" id="PTHR35561:SF1">
    <property type="entry name" value="RNA 2',3'-CYCLIC PHOSPHODIESTERASE"/>
    <property type="match status" value="1"/>
</dbReference>
<comment type="function">
    <text evidence="2">Hydrolyzes RNA 2',3'-cyclic phosphodiester to an RNA 2'-phosphomonoester.</text>
</comment>
<dbReference type="Gene3D" id="3.90.1140.10">
    <property type="entry name" value="Cyclic phosphodiesterase"/>
    <property type="match status" value="1"/>
</dbReference>
<comment type="similarity">
    <text evidence="2">Belongs to the 2H phosphoesterase superfamily. ThpR family.</text>
</comment>
<reference evidence="3" key="1">
    <citation type="journal article" date="2014" name="Int. J. Syst. Evol. Microbiol.">
        <title>Complete genome of a new Firmicutes species belonging to the dominant human colonic microbiota ('Ruminococcus bicirculans') reveals two chromosomes and a selective capacity to utilize plant glucans.</title>
        <authorList>
            <consortium name="NISC Comparative Sequencing Program"/>
            <person name="Wegmann U."/>
            <person name="Louis P."/>
            <person name="Goesmann A."/>
            <person name="Henrissat B."/>
            <person name="Duncan S.H."/>
            <person name="Flint H.J."/>
        </authorList>
    </citation>
    <scope>NUCLEOTIDE SEQUENCE</scope>
    <source>
        <strain evidence="3">NBRC 110608</strain>
    </source>
</reference>
<dbReference type="SUPFAM" id="SSF55144">
    <property type="entry name" value="LigT-like"/>
    <property type="match status" value="1"/>
</dbReference>
<gene>
    <name evidence="3" type="ORF">GCM10025872_36870</name>
</gene>
<dbReference type="InterPro" id="IPR009097">
    <property type="entry name" value="Cyclic_Pdiesterase"/>
</dbReference>
<evidence type="ECO:0000256" key="2">
    <source>
        <dbReference type="HAMAP-Rule" id="MF_01940"/>
    </source>
</evidence>
<evidence type="ECO:0000313" key="3">
    <source>
        <dbReference type="EMBL" id="BDZ60030.1"/>
    </source>
</evidence>
<dbReference type="HAMAP" id="MF_01940">
    <property type="entry name" value="RNA_CPDase"/>
    <property type="match status" value="1"/>
</dbReference>
<comment type="catalytic activity">
    <reaction evidence="2">
        <text>a 3'-end 2',3'-cyclophospho-ribonucleotide-RNA + H2O = a 3'-end 2'-phospho-ribonucleotide-RNA + H(+)</text>
        <dbReference type="Rhea" id="RHEA:11828"/>
        <dbReference type="Rhea" id="RHEA-COMP:10464"/>
        <dbReference type="Rhea" id="RHEA-COMP:17353"/>
        <dbReference type="ChEBI" id="CHEBI:15377"/>
        <dbReference type="ChEBI" id="CHEBI:15378"/>
        <dbReference type="ChEBI" id="CHEBI:83064"/>
        <dbReference type="ChEBI" id="CHEBI:173113"/>
        <dbReference type="EC" id="3.1.4.58"/>
    </reaction>
</comment>
<dbReference type="NCBIfam" id="TIGR02258">
    <property type="entry name" value="2_5_ligase"/>
    <property type="match status" value="1"/>
</dbReference>
<feature type="short sequence motif" description="HXTX 1" evidence="2">
    <location>
        <begin position="38"/>
        <end position="41"/>
    </location>
</feature>
<dbReference type="PANTHER" id="PTHR35561">
    <property type="entry name" value="RNA 2',3'-CYCLIC PHOSPHODIESTERASE"/>
    <property type="match status" value="1"/>
</dbReference>
<evidence type="ECO:0000256" key="1">
    <source>
        <dbReference type="ARBA" id="ARBA00022801"/>
    </source>
</evidence>
<reference evidence="3" key="2">
    <citation type="submission" date="2023-02" db="EMBL/GenBank/DDBJ databases">
        <authorList>
            <person name="Sun Q."/>
            <person name="Mori K."/>
        </authorList>
    </citation>
    <scope>NUCLEOTIDE SEQUENCE</scope>
    <source>
        <strain evidence="3">NBRC 110608</strain>
    </source>
</reference>
<organism evidence="3">
    <name type="scientific">Barrientosiimonas endolithica</name>
    <dbReference type="NCBI Taxonomy" id="1535208"/>
    <lineage>
        <taxon>Bacteria</taxon>
        <taxon>Bacillati</taxon>
        <taxon>Actinomycetota</taxon>
        <taxon>Actinomycetes</taxon>
        <taxon>Micrococcales</taxon>
        <taxon>Dermacoccaceae</taxon>
        <taxon>Barrientosiimonas</taxon>
    </lineage>
</organism>
<dbReference type="InterPro" id="IPR004175">
    <property type="entry name" value="RNA_CPDase"/>
</dbReference>
<sequence length="193" mass="21566">MGQRMFVAIKPSEEAVADLAAFLEPRSQHPWIDPRQWHLTLAFLPSVPEHREEELAEALAERLLRLAPLRLRLAGAGAFPDPFHAAVLWMDVRGDLDGLAATAQAVRRTSNHVGATPDGQAFRPHLTVSRLRRPQQETRWVEVLQTYAGPEWVADEVELIASHLQPGGRGRPRHETVSVAELADREDTDGSTW</sequence>
<proteinExistence type="inferred from homology"/>
<dbReference type="EMBL" id="AP027735">
    <property type="protein sequence ID" value="BDZ60030.1"/>
    <property type="molecule type" value="Genomic_DNA"/>
</dbReference>
<protein>
    <recommendedName>
        <fullName evidence="2">RNA 2',3'-cyclic phosphodiesterase</fullName>
        <shortName evidence="2">RNA 2',3'-CPDase</shortName>
        <ecNumber evidence="2">3.1.4.58</ecNumber>
    </recommendedName>
</protein>